<evidence type="ECO:0000313" key="2">
    <source>
        <dbReference type="EMBL" id="PFX17747.1"/>
    </source>
</evidence>
<dbReference type="FunFam" id="3.30.420.10:FF:000032">
    <property type="entry name" value="Retrovirus-related Pol polyprotein from transposon 297-like Protein"/>
    <property type="match status" value="1"/>
</dbReference>
<dbReference type="Gene3D" id="3.30.420.10">
    <property type="entry name" value="Ribonuclease H-like superfamily/Ribonuclease H"/>
    <property type="match status" value="1"/>
</dbReference>
<proteinExistence type="predicted"/>
<dbReference type="PANTHER" id="PTHR37984">
    <property type="entry name" value="PROTEIN CBG26694"/>
    <property type="match status" value="1"/>
</dbReference>
<keyword evidence="3" id="KW-1185">Reference proteome</keyword>
<dbReference type="EMBL" id="LSMT01000451">
    <property type="protein sequence ID" value="PFX17747.1"/>
    <property type="molecule type" value="Genomic_DNA"/>
</dbReference>
<gene>
    <name evidence="2" type="primary">POL</name>
    <name evidence="2" type="ORF">AWC38_SpisGene17919</name>
</gene>
<dbReference type="GO" id="GO:0015074">
    <property type="term" value="P:DNA integration"/>
    <property type="evidence" value="ECO:0007669"/>
    <property type="project" value="InterPro"/>
</dbReference>
<comment type="caution">
    <text evidence="2">The sequence shown here is derived from an EMBL/GenBank/DDBJ whole genome shotgun (WGS) entry which is preliminary data.</text>
</comment>
<dbReference type="PROSITE" id="PS50994">
    <property type="entry name" value="INTEGRASE"/>
    <property type="match status" value="1"/>
</dbReference>
<dbReference type="InterPro" id="IPR054465">
    <property type="entry name" value="Integrase_p58-like_C"/>
</dbReference>
<dbReference type="Proteomes" id="UP000225706">
    <property type="component" value="Unassembled WGS sequence"/>
</dbReference>
<dbReference type="OrthoDB" id="5988675at2759"/>
<accession>A0A2B4RN32</accession>
<dbReference type="PANTHER" id="PTHR37984:SF15">
    <property type="entry name" value="INTEGRASE CATALYTIC DOMAIN-CONTAINING PROTEIN"/>
    <property type="match status" value="1"/>
</dbReference>
<dbReference type="InterPro" id="IPR050951">
    <property type="entry name" value="Retrovirus_Pol_polyprotein"/>
</dbReference>
<reference evidence="3" key="1">
    <citation type="journal article" date="2017" name="bioRxiv">
        <title>Comparative analysis of the genomes of Stylophora pistillata and Acropora digitifera provides evidence for extensive differences between species of corals.</title>
        <authorList>
            <person name="Voolstra C.R."/>
            <person name="Li Y."/>
            <person name="Liew Y.J."/>
            <person name="Baumgarten S."/>
            <person name="Zoccola D."/>
            <person name="Flot J.-F."/>
            <person name="Tambutte S."/>
            <person name="Allemand D."/>
            <person name="Aranda M."/>
        </authorList>
    </citation>
    <scope>NUCLEOTIDE SEQUENCE [LARGE SCALE GENOMIC DNA]</scope>
</reference>
<evidence type="ECO:0000259" key="1">
    <source>
        <dbReference type="PROSITE" id="PS50994"/>
    </source>
</evidence>
<dbReference type="AlphaFoldDB" id="A0A2B4RN32"/>
<evidence type="ECO:0000313" key="3">
    <source>
        <dbReference type="Proteomes" id="UP000225706"/>
    </source>
</evidence>
<dbReference type="InterPro" id="IPR001584">
    <property type="entry name" value="Integrase_cat-core"/>
</dbReference>
<dbReference type="STRING" id="50429.A0A2B4RN32"/>
<organism evidence="2 3">
    <name type="scientific">Stylophora pistillata</name>
    <name type="common">Smooth cauliflower coral</name>
    <dbReference type="NCBI Taxonomy" id="50429"/>
    <lineage>
        <taxon>Eukaryota</taxon>
        <taxon>Metazoa</taxon>
        <taxon>Cnidaria</taxon>
        <taxon>Anthozoa</taxon>
        <taxon>Hexacorallia</taxon>
        <taxon>Scleractinia</taxon>
        <taxon>Astrocoeniina</taxon>
        <taxon>Pocilloporidae</taxon>
        <taxon>Stylophora</taxon>
    </lineage>
</organism>
<dbReference type="GO" id="GO:0003676">
    <property type="term" value="F:nucleic acid binding"/>
    <property type="evidence" value="ECO:0007669"/>
    <property type="project" value="InterPro"/>
</dbReference>
<name>A0A2B4RN32_STYPI</name>
<feature type="domain" description="Integrase catalytic" evidence="1">
    <location>
        <begin position="180"/>
        <end position="292"/>
    </location>
</feature>
<dbReference type="Pfam" id="PF22938">
    <property type="entry name" value="Integrase_p58_C"/>
    <property type="match status" value="1"/>
</dbReference>
<dbReference type="SUPFAM" id="SSF53098">
    <property type="entry name" value="Ribonuclease H-like"/>
    <property type="match status" value="1"/>
</dbReference>
<dbReference type="InterPro" id="IPR036397">
    <property type="entry name" value="RNaseH_sf"/>
</dbReference>
<dbReference type="InterPro" id="IPR012337">
    <property type="entry name" value="RNaseH-like_sf"/>
</dbReference>
<sequence length="442" mass="50656">MRQTSLYITEFDHIRDVRPRCGAVPLDILYGSFESPLIIEDKTQRQKLFSCTRYRPGAKRGTEGVEFLSALILDFDNKKPRAGHLEEVLNRPLIAQHCHLWYTSFSHTPEIPRWRLILPSAEPIPPSALEEYFDRLSFYLGDDPALDSVGYCWKTACSTASGRPKMVGVPGCSLCLLAQAKTVAEKLVKEVISRYGAPEKIHLDQGQNFEAQLFQEKCVMFNMDKSRTSPYHPESDGVVERMNRTLQDMLAKYLSDHQRDWDDHLPLVMLAYRSSVHASTQYTPFYLLFGHEVRLPIDVTFGRQPNHRPEVSEYVRNLRDTLEEVHEHSREHLRAAQKRQKDHYDQRIAGEQIAVGDQVFLHDPAVKKGQTRKLHSPWQGPNIVMTKIGDVTYCIQAVDNPRKRKVVHFNRLKLCGVPNPVDQRNSPTQNAIIATPGIPVRN</sequence>
<protein>
    <submittedName>
        <fullName evidence="2">Retrovirus-related Pol polyprotein</fullName>
    </submittedName>
</protein>